<dbReference type="Gene3D" id="1.20.140.10">
    <property type="entry name" value="Butyryl-CoA Dehydrogenase, subunit A, domain 3"/>
    <property type="match status" value="1"/>
</dbReference>
<dbReference type="InterPro" id="IPR037069">
    <property type="entry name" value="AcylCoA_DH/ox_N_sf"/>
</dbReference>
<evidence type="ECO:0000256" key="2">
    <source>
        <dbReference type="ARBA" id="ARBA00009347"/>
    </source>
</evidence>
<dbReference type="EMBL" id="BANR01000023">
    <property type="protein sequence ID" value="GAC50355.1"/>
    <property type="molecule type" value="Genomic_DNA"/>
</dbReference>
<evidence type="ECO:0000313" key="11">
    <source>
        <dbReference type="EMBL" id="GAC50355.1"/>
    </source>
</evidence>
<dbReference type="Gene3D" id="1.10.540.10">
    <property type="entry name" value="Acyl-CoA dehydrogenase/oxidase, N-terminal domain"/>
    <property type="match status" value="1"/>
</dbReference>
<dbReference type="SUPFAM" id="SSF47203">
    <property type="entry name" value="Acyl-CoA dehydrogenase C-terminal domain-like"/>
    <property type="match status" value="1"/>
</dbReference>
<feature type="domain" description="Acyl-CoA oxidase/dehydrogenase middle" evidence="9">
    <location>
        <begin position="149"/>
        <end position="248"/>
    </location>
</feature>
<protein>
    <submittedName>
        <fullName evidence="11">Putative acyl-CoA dehydrogenase</fullName>
    </submittedName>
</protein>
<keyword evidence="12" id="KW-1185">Reference proteome</keyword>
<evidence type="ECO:0000256" key="6">
    <source>
        <dbReference type="ARBA" id="ARBA00023002"/>
    </source>
</evidence>
<comment type="caution">
    <text evidence="11">The sequence shown here is derived from an EMBL/GenBank/DDBJ whole genome shotgun (WGS) entry which is preliminary data.</text>
</comment>
<evidence type="ECO:0000259" key="9">
    <source>
        <dbReference type="Pfam" id="PF02770"/>
    </source>
</evidence>
<keyword evidence="6 7" id="KW-0560">Oxidoreductase</keyword>
<evidence type="ECO:0000256" key="3">
    <source>
        <dbReference type="ARBA" id="ARBA00011738"/>
    </source>
</evidence>
<dbReference type="Pfam" id="PF02771">
    <property type="entry name" value="Acyl-CoA_dh_N"/>
    <property type="match status" value="1"/>
</dbReference>
<comment type="subunit">
    <text evidence="3">Homodimer.</text>
</comment>
<keyword evidence="4 7" id="KW-0285">Flavoprotein</keyword>
<dbReference type="eggNOG" id="COG1960">
    <property type="taxonomic scope" value="Bacteria"/>
</dbReference>
<dbReference type="Pfam" id="PF00441">
    <property type="entry name" value="Acyl-CoA_dh_1"/>
    <property type="match status" value="1"/>
</dbReference>
<dbReference type="STRING" id="1220583.GOACH_23_00650"/>
<comment type="cofactor">
    <cofactor evidence="1 7">
        <name>FAD</name>
        <dbReference type="ChEBI" id="CHEBI:57692"/>
    </cofactor>
</comment>
<evidence type="ECO:0000256" key="5">
    <source>
        <dbReference type="ARBA" id="ARBA00022827"/>
    </source>
</evidence>
<dbReference type="PROSITE" id="PS00073">
    <property type="entry name" value="ACYL_COA_DH_2"/>
    <property type="match status" value="1"/>
</dbReference>
<dbReference type="GO" id="GO:0003995">
    <property type="term" value="F:acyl-CoA dehydrogenase activity"/>
    <property type="evidence" value="ECO:0007669"/>
    <property type="project" value="InterPro"/>
</dbReference>
<dbReference type="InterPro" id="IPR006089">
    <property type="entry name" value="Acyl-CoA_DH_CS"/>
</dbReference>
<dbReference type="InterPro" id="IPR006091">
    <property type="entry name" value="Acyl-CoA_Oxase/DH_mid-dom"/>
</dbReference>
<dbReference type="InterPro" id="IPR009075">
    <property type="entry name" value="AcylCo_DH/oxidase_C"/>
</dbReference>
<evidence type="ECO:0000259" key="10">
    <source>
        <dbReference type="Pfam" id="PF02771"/>
    </source>
</evidence>
<proteinExistence type="inferred from homology"/>
<dbReference type="Gene3D" id="2.40.110.10">
    <property type="entry name" value="Butyryl-CoA Dehydrogenase, subunit A, domain 2"/>
    <property type="match status" value="1"/>
</dbReference>
<dbReference type="CDD" id="cd00567">
    <property type="entry name" value="ACAD"/>
    <property type="match status" value="1"/>
</dbReference>
<dbReference type="PANTHER" id="PTHR48083:SF13">
    <property type="entry name" value="ACYL-COA DEHYDROGENASE FAMILY MEMBER 11"/>
    <property type="match status" value="1"/>
</dbReference>
<gene>
    <name evidence="11" type="ORF">GOACH_23_00650</name>
</gene>
<dbReference type="Pfam" id="PF02770">
    <property type="entry name" value="Acyl-CoA_dh_M"/>
    <property type="match status" value="1"/>
</dbReference>
<reference evidence="11 12" key="1">
    <citation type="submission" date="2012-12" db="EMBL/GenBank/DDBJ databases">
        <title>Whole genome shotgun sequence of Gordonia aichiensis NBRC 108223.</title>
        <authorList>
            <person name="Isaki-Nakamura S."/>
            <person name="Hosoyama A."/>
            <person name="Tsuchikane K."/>
            <person name="Ando Y."/>
            <person name="Baba S."/>
            <person name="Ohji S."/>
            <person name="Hamada M."/>
            <person name="Tamura T."/>
            <person name="Yamazoe A."/>
            <person name="Yamazaki S."/>
            <person name="Fujita N."/>
        </authorList>
    </citation>
    <scope>NUCLEOTIDE SEQUENCE [LARGE SCALE GENOMIC DNA]</scope>
    <source>
        <strain evidence="11 12">NBRC 108223</strain>
    </source>
</reference>
<comment type="similarity">
    <text evidence="2 7">Belongs to the acyl-CoA dehydrogenase family.</text>
</comment>
<dbReference type="PANTHER" id="PTHR48083">
    <property type="entry name" value="MEDIUM-CHAIN SPECIFIC ACYL-COA DEHYDROGENASE, MITOCHONDRIAL-RELATED"/>
    <property type="match status" value="1"/>
</dbReference>
<dbReference type="InterPro" id="IPR009100">
    <property type="entry name" value="AcylCoA_DH/oxidase_NM_dom_sf"/>
</dbReference>
<dbReference type="InterPro" id="IPR046373">
    <property type="entry name" value="Acyl-CoA_Oxase/DH_mid-dom_sf"/>
</dbReference>
<feature type="domain" description="Acyl-CoA dehydrogenase/oxidase C-terminal" evidence="8">
    <location>
        <begin position="260"/>
        <end position="408"/>
    </location>
</feature>
<dbReference type="InterPro" id="IPR050741">
    <property type="entry name" value="Acyl-CoA_dehydrogenase"/>
</dbReference>
<evidence type="ECO:0000313" key="12">
    <source>
        <dbReference type="Proteomes" id="UP000010988"/>
    </source>
</evidence>
<sequence>MRGQDVAWDTDDPEDGDLMAVELGYSPEVVDLATRTTAFIRDVVLPIEDANDGDIMAAGGDQLRVDLNRQAKELGIFAPHAPVEFGGHGLSMSDRVPVFEAGGYSTFGPAALHIGAPDEGNVHMLAHIADDEQKLKYLAPLAAGDVRSAFAMSEPAPGAGSDPNQLRTEATKVDGGWKINGEKRFITGADGAGFYIIMARTAGAPGDRGGATMFLAPGDTPGIEVTRHIHTTDRAMIGGHCEVRFTDVFVPDSDVLGEVDQGYRYAQVRLGPARMTHVMRWLGVAVRCHEVAVDYVAHRNGFGGTLGDLGMVQQMVADNEIDLAASRALLVKACHELDQGGHASSETSIAKTFAAEAYSRIVDRSIQMCGGLGVSDDLPLARLQRELRPFRIYDGPSEVHRWAIARRAIGRARKSRAATQQGEGS</sequence>
<evidence type="ECO:0000256" key="7">
    <source>
        <dbReference type="RuleBase" id="RU362125"/>
    </source>
</evidence>
<dbReference type="SUPFAM" id="SSF56645">
    <property type="entry name" value="Acyl-CoA dehydrogenase NM domain-like"/>
    <property type="match status" value="1"/>
</dbReference>
<dbReference type="GO" id="GO:0033539">
    <property type="term" value="P:fatty acid beta-oxidation using acyl-CoA dehydrogenase"/>
    <property type="evidence" value="ECO:0007669"/>
    <property type="project" value="TreeGrafter"/>
</dbReference>
<keyword evidence="5 7" id="KW-0274">FAD</keyword>
<dbReference type="InterPro" id="IPR013786">
    <property type="entry name" value="AcylCoA_DH/ox_N"/>
</dbReference>
<evidence type="ECO:0000256" key="1">
    <source>
        <dbReference type="ARBA" id="ARBA00001974"/>
    </source>
</evidence>
<accession>L7KNA5</accession>
<evidence type="ECO:0000256" key="4">
    <source>
        <dbReference type="ARBA" id="ARBA00022630"/>
    </source>
</evidence>
<feature type="domain" description="Acyl-CoA dehydrogenase/oxidase N-terminal" evidence="10">
    <location>
        <begin position="31"/>
        <end position="145"/>
    </location>
</feature>
<dbReference type="GO" id="GO:0005737">
    <property type="term" value="C:cytoplasm"/>
    <property type="evidence" value="ECO:0007669"/>
    <property type="project" value="TreeGrafter"/>
</dbReference>
<dbReference type="AlphaFoldDB" id="L7KNA5"/>
<dbReference type="Proteomes" id="UP000010988">
    <property type="component" value="Unassembled WGS sequence"/>
</dbReference>
<dbReference type="GO" id="GO:0050660">
    <property type="term" value="F:flavin adenine dinucleotide binding"/>
    <property type="evidence" value="ECO:0007669"/>
    <property type="project" value="InterPro"/>
</dbReference>
<organism evidence="11 12">
    <name type="scientific">Gordonia aichiensis NBRC 108223</name>
    <dbReference type="NCBI Taxonomy" id="1220583"/>
    <lineage>
        <taxon>Bacteria</taxon>
        <taxon>Bacillati</taxon>
        <taxon>Actinomycetota</taxon>
        <taxon>Actinomycetes</taxon>
        <taxon>Mycobacteriales</taxon>
        <taxon>Gordoniaceae</taxon>
        <taxon>Gordonia</taxon>
    </lineage>
</organism>
<evidence type="ECO:0000259" key="8">
    <source>
        <dbReference type="Pfam" id="PF00441"/>
    </source>
</evidence>
<name>L7KNA5_9ACTN</name>
<dbReference type="InterPro" id="IPR036250">
    <property type="entry name" value="AcylCo_DH-like_C"/>
</dbReference>